<reference evidence="1" key="1">
    <citation type="submission" date="2023-10" db="EMBL/GenBank/DDBJ databases">
        <authorList>
            <person name="Rodriguez Cubillos JULIANA M."/>
            <person name="De Vega J."/>
        </authorList>
    </citation>
    <scope>NUCLEOTIDE SEQUENCE</scope>
</reference>
<organism evidence="1 2">
    <name type="scientific">Trifolium pratense</name>
    <name type="common">Red clover</name>
    <dbReference type="NCBI Taxonomy" id="57577"/>
    <lineage>
        <taxon>Eukaryota</taxon>
        <taxon>Viridiplantae</taxon>
        <taxon>Streptophyta</taxon>
        <taxon>Embryophyta</taxon>
        <taxon>Tracheophyta</taxon>
        <taxon>Spermatophyta</taxon>
        <taxon>Magnoliopsida</taxon>
        <taxon>eudicotyledons</taxon>
        <taxon>Gunneridae</taxon>
        <taxon>Pentapetalae</taxon>
        <taxon>rosids</taxon>
        <taxon>fabids</taxon>
        <taxon>Fabales</taxon>
        <taxon>Fabaceae</taxon>
        <taxon>Papilionoideae</taxon>
        <taxon>50 kb inversion clade</taxon>
        <taxon>NPAAA clade</taxon>
        <taxon>Hologalegina</taxon>
        <taxon>IRL clade</taxon>
        <taxon>Trifolieae</taxon>
        <taxon>Trifolium</taxon>
    </lineage>
</organism>
<dbReference type="EMBL" id="CASHSV030000206">
    <property type="protein sequence ID" value="CAJ2654306.1"/>
    <property type="molecule type" value="Genomic_DNA"/>
</dbReference>
<comment type="caution">
    <text evidence="1">The sequence shown here is derived from an EMBL/GenBank/DDBJ whole genome shotgun (WGS) entry which is preliminary data.</text>
</comment>
<dbReference type="Proteomes" id="UP001177021">
    <property type="component" value="Unassembled WGS sequence"/>
</dbReference>
<name>A0ACB0KCT4_TRIPR</name>
<sequence>MVTEDGLVSPSTEFEAAIQNGERTLLRVLCDKKTQESESDEERETWGFLKVMFEDDGTSRTKLLTHLGFNAPSETKDTVSDDLSQEVNAIGLEDTSVNSVGHVATNETTIFSSNNGEDFFNNLPSPKAETPPSMAANNFVVADNANGSKKIEDDDVEVEESSDPSFDDSVQRALVVGDYKGAVSQCISANKWADALVIAHMGSTSLWESTRDQYLKKNRSPYLKVVSAMVSNDLLSLVNNRPLKFWKETLALLCSFAHRD</sequence>
<proteinExistence type="predicted"/>
<keyword evidence="2" id="KW-1185">Reference proteome</keyword>
<accession>A0ACB0KCT4</accession>
<gene>
    <name evidence="1" type="ORF">MILVUS5_LOCUS21482</name>
</gene>
<protein>
    <submittedName>
        <fullName evidence="1">Uncharacterized protein</fullName>
    </submittedName>
</protein>
<evidence type="ECO:0000313" key="1">
    <source>
        <dbReference type="EMBL" id="CAJ2654306.1"/>
    </source>
</evidence>
<evidence type="ECO:0000313" key="2">
    <source>
        <dbReference type="Proteomes" id="UP001177021"/>
    </source>
</evidence>